<evidence type="ECO:0000313" key="5">
    <source>
        <dbReference type="EMBL" id="AIF71167.1"/>
    </source>
</evidence>
<dbReference type="CDD" id="cd01310">
    <property type="entry name" value="TatD_DNAse"/>
    <property type="match status" value="1"/>
</dbReference>
<dbReference type="EMBL" id="KM024061">
    <property type="protein sequence ID" value="AIF71167.1"/>
    <property type="molecule type" value="Genomic_DNA"/>
</dbReference>
<dbReference type="GO" id="GO:0005634">
    <property type="term" value="C:nucleus"/>
    <property type="evidence" value="ECO:0007669"/>
    <property type="project" value="TreeGrafter"/>
</dbReference>
<keyword evidence="1" id="KW-0479">Metal-binding</keyword>
<proteinExistence type="predicted"/>
<dbReference type="InterPro" id="IPR001130">
    <property type="entry name" value="TatD-like"/>
</dbReference>
<dbReference type="InterPro" id="IPR037136">
    <property type="entry name" value="RNA3'_phos_cyclase_dom_sf"/>
</dbReference>
<evidence type="ECO:0000259" key="4">
    <source>
        <dbReference type="Pfam" id="PF01137"/>
    </source>
</evidence>
<dbReference type="InterPro" id="IPR032466">
    <property type="entry name" value="Metal_Hydrolase"/>
</dbReference>
<name>A0A075LYQ4_GLOUL</name>
<feature type="domain" description="RNA 3'-terminal phosphate cyclase" evidence="4">
    <location>
        <begin position="332"/>
        <end position="693"/>
    </location>
</feature>
<gene>
    <name evidence="5" type="primary">TatD3</name>
</gene>
<dbReference type="PANTHER" id="PTHR11096:SF0">
    <property type="entry name" value="RNA 3'-TERMINAL PHOSPHATE CYCLASE"/>
    <property type="match status" value="1"/>
</dbReference>
<dbReference type="FunFam" id="3.20.20.140:FF:000005">
    <property type="entry name" value="TatD family hydrolase"/>
    <property type="match status" value="1"/>
</dbReference>
<dbReference type="Pfam" id="PF01026">
    <property type="entry name" value="TatD_DNase"/>
    <property type="match status" value="1"/>
</dbReference>
<dbReference type="InterPro" id="IPR023797">
    <property type="entry name" value="RNA3'_phos_cyclase_dom"/>
</dbReference>
<dbReference type="Gene3D" id="3.65.10.20">
    <property type="entry name" value="RNA 3'-terminal phosphate cyclase domain"/>
    <property type="match status" value="1"/>
</dbReference>
<organism evidence="5">
    <name type="scientific">Globisporangium ultimum</name>
    <name type="common">Pythium ultimum</name>
    <dbReference type="NCBI Taxonomy" id="2052682"/>
    <lineage>
        <taxon>Eukaryota</taxon>
        <taxon>Sar</taxon>
        <taxon>Stramenopiles</taxon>
        <taxon>Oomycota</taxon>
        <taxon>Peronosporomycetes</taxon>
        <taxon>Pythiales</taxon>
        <taxon>Pythiaceae</taxon>
        <taxon>Globisporangium</taxon>
    </lineage>
</organism>
<sequence>MTDTTEKLVDIGANLTNRRFQKDLPQVLRRADEAGVSTILITGTSMRCSKDAIQLAKRMFSKSNVALLTTVGVHPHDAKDFDEATSINEMRDMIRANPGTVVAVGECGLDFNRDFSPRDAQERVFRAQVELACELQLPLFLHERDAHATFVSVLQPFLDSSRLPPVVVHCFTGTESELRKYISMGFYIGLTGFVCMDSRGFKLRGMAATIPTDKLMIETDAPFMYPYGNNVKMRCEPKDLRAVAQTLAACYHVTPAEIAASTTRNATRFFQLEQMRTARQTSAPANPKHARSSRNQTHEHGNGVEQKAVVLPVVAAFSPEEEGVIVLDGGNGEGGGQVLRISVGLASVFGKTIRVHSIRANRKIPGLRNQHVSTIQLAHNLSRSSMEGAQLNSTEIKYTGSGTLSAVDGGEFEARSTTGGSVSLMIQGSLPIMAFSAHPVTLKLSGGTHAGFSPPVDFMQIPLRMLLSRFGIETTLETKSRGFFAGEIGEVAFTVTPVQGNPLSPIDLSVASNVITRLFARVTVFGASADEAIGQQYVTALKKSLKEALPTLSKDTATEYELVVEVAKNKSFRARRQDARGRGKGAGAAKAHEKPVVGVLVVVETSTGGILSVDLSGKDTPDCMALEIGKKVGQMMADGVCVDEHLADNAIVYMALTNGTSRLRVPAKAARTSQHLETALDIVAQIAGAKVRIREETTSAVVEVEGIGFTP</sequence>
<dbReference type="OMA" id="LFCHERD"/>
<dbReference type="AlphaFoldDB" id="A0A075LYQ4"/>
<feature type="region of interest" description="Disordered" evidence="3">
    <location>
        <begin position="277"/>
        <end position="303"/>
    </location>
</feature>
<protein>
    <submittedName>
        <fullName evidence="5">TatD related DNase</fullName>
    </submittedName>
</protein>
<evidence type="ECO:0000256" key="3">
    <source>
        <dbReference type="SAM" id="MobiDB-lite"/>
    </source>
</evidence>
<accession>A0A075LYQ4</accession>
<dbReference type="InterPro" id="IPR000228">
    <property type="entry name" value="RNA3'_term_phos_cyc"/>
</dbReference>
<dbReference type="Gene3D" id="3.20.20.140">
    <property type="entry name" value="Metal-dependent hydrolases"/>
    <property type="match status" value="1"/>
</dbReference>
<dbReference type="GO" id="GO:0016788">
    <property type="term" value="F:hydrolase activity, acting on ester bonds"/>
    <property type="evidence" value="ECO:0007669"/>
    <property type="project" value="InterPro"/>
</dbReference>
<dbReference type="Gene3D" id="3.30.360.20">
    <property type="entry name" value="RNA 3'-terminal phosphate cyclase, insert domain"/>
    <property type="match status" value="1"/>
</dbReference>
<dbReference type="InterPro" id="IPR036553">
    <property type="entry name" value="RPTC_insert"/>
</dbReference>
<dbReference type="InterPro" id="IPR013792">
    <property type="entry name" value="RNA3'P_cycl/enolpyr_Trfase_a/b"/>
</dbReference>
<reference evidence="5" key="1">
    <citation type="journal article" date="2014" name="Mol. Plant Microbe Interact.">
        <title>Phytophthora sojae TatD Nuclease Positively Regulates Sporulation and Negatively Regulates Pathogenesis.</title>
        <authorList>
            <person name="Chen L."/>
            <person name="Shen D."/>
            <person name="Sun N."/>
            <person name="Xu J."/>
            <person name="Wang W."/>
            <person name="Dou D."/>
        </authorList>
    </citation>
    <scope>NUCLEOTIDE SEQUENCE</scope>
</reference>
<dbReference type="VEuPathDB" id="FungiDB:PYU1_G006268"/>
<dbReference type="PANTHER" id="PTHR11096">
    <property type="entry name" value="RNA 3' TERMINAL PHOSPHATE CYCLASE"/>
    <property type="match status" value="1"/>
</dbReference>
<evidence type="ECO:0000256" key="1">
    <source>
        <dbReference type="ARBA" id="ARBA00022723"/>
    </source>
</evidence>
<dbReference type="Pfam" id="PF01137">
    <property type="entry name" value="RTC"/>
    <property type="match status" value="1"/>
</dbReference>
<dbReference type="GO" id="GO:0046872">
    <property type="term" value="F:metal ion binding"/>
    <property type="evidence" value="ECO:0007669"/>
    <property type="project" value="UniProtKB-KW"/>
</dbReference>
<keyword evidence="2" id="KW-0378">Hydrolase</keyword>
<dbReference type="VEuPathDB" id="FungiDB:PUG3_G004150"/>
<dbReference type="GO" id="GO:0003963">
    <property type="term" value="F:RNA-3'-phosphate cyclase activity"/>
    <property type="evidence" value="ECO:0007669"/>
    <property type="project" value="TreeGrafter"/>
</dbReference>
<dbReference type="SUPFAM" id="SSF55205">
    <property type="entry name" value="EPT/RTPC-like"/>
    <property type="match status" value="1"/>
</dbReference>
<dbReference type="GO" id="GO:0006396">
    <property type="term" value="P:RNA processing"/>
    <property type="evidence" value="ECO:0007669"/>
    <property type="project" value="InterPro"/>
</dbReference>
<dbReference type="SUPFAM" id="SSF51556">
    <property type="entry name" value="Metallo-dependent hydrolases"/>
    <property type="match status" value="1"/>
</dbReference>
<evidence type="ECO:0000256" key="2">
    <source>
        <dbReference type="ARBA" id="ARBA00022801"/>
    </source>
</evidence>